<dbReference type="InterPro" id="IPR032710">
    <property type="entry name" value="NTF2-like_dom_sf"/>
</dbReference>
<evidence type="ECO:0000313" key="2">
    <source>
        <dbReference type="EMBL" id="SOB87113.1"/>
    </source>
</evidence>
<dbReference type="Proteomes" id="UP000219494">
    <property type="component" value="Unassembled WGS sequence"/>
</dbReference>
<dbReference type="PANTHER" id="PTHR38436:SF1">
    <property type="entry name" value="ESTER CYCLASE"/>
    <property type="match status" value="1"/>
</dbReference>
<evidence type="ECO:0000259" key="1">
    <source>
        <dbReference type="Pfam" id="PF12680"/>
    </source>
</evidence>
<dbReference type="SUPFAM" id="SSF54427">
    <property type="entry name" value="NTF2-like"/>
    <property type="match status" value="1"/>
</dbReference>
<feature type="domain" description="SnoaL-like" evidence="1">
    <location>
        <begin position="8"/>
        <end position="122"/>
    </location>
</feature>
<evidence type="ECO:0000313" key="3">
    <source>
        <dbReference type="Proteomes" id="UP000219494"/>
    </source>
</evidence>
<dbReference type="AlphaFoldDB" id="A0A285QYX4"/>
<dbReference type="Pfam" id="PF12680">
    <property type="entry name" value="SnoaL_2"/>
    <property type="match status" value="1"/>
</dbReference>
<sequence>MPQNVDIVRRLYTVAEGSTFDAGEIASLFAADGYMRDMATGTFFRGQAIAECIGGLLKALPDLHREPVQVYSVDDVVVVELTMKGTHTGALPLASGTLGPTGRAIDVPSCDVFRLQGGKIVSFHCYNEASVMQEQLGVGSN</sequence>
<proteinExistence type="predicted"/>
<dbReference type="InterPro" id="IPR009959">
    <property type="entry name" value="Cyclase_SnoaL-like"/>
</dbReference>
<dbReference type="OrthoDB" id="129343at2"/>
<dbReference type="Gene3D" id="3.10.450.50">
    <property type="match status" value="1"/>
</dbReference>
<keyword evidence="2" id="KW-0413">Isomerase</keyword>
<dbReference type="RefSeq" id="WP_097064041.1">
    <property type="nucleotide sequence ID" value="NZ_OBMI01000002.1"/>
</dbReference>
<dbReference type="InterPro" id="IPR037401">
    <property type="entry name" value="SnoaL-like"/>
</dbReference>
<dbReference type="PANTHER" id="PTHR38436">
    <property type="entry name" value="POLYKETIDE CYCLASE SNOAL-LIKE DOMAIN"/>
    <property type="match status" value="1"/>
</dbReference>
<dbReference type="GO" id="GO:0030638">
    <property type="term" value="P:polyketide metabolic process"/>
    <property type="evidence" value="ECO:0007669"/>
    <property type="project" value="InterPro"/>
</dbReference>
<keyword evidence="3" id="KW-1185">Reference proteome</keyword>
<gene>
    <name evidence="2" type="ORF">SAMN06297144_2234</name>
</gene>
<dbReference type="GO" id="GO:0016853">
    <property type="term" value="F:isomerase activity"/>
    <property type="evidence" value="ECO:0007669"/>
    <property type="project" value="UniProtKB-KW"/>
</dbReference>
<name>A0A285QYX4_9SPHN</name>
<dbReference type="EMBL" id="OBMI01000002">
    <property type="protein sequence ID" value="SOB87113.1"/>
    <property type="molecule type" value="Genomic_DNA"/>
</dbReference>
<protein>
    <submittedName>
        <fullName evidence="2">Ketosteroid isomerase-related protein</fullName>
    </submittedName>
</protein>
<accession>A0A285QYX4</accession>
<organism evidence="2 3">
    <name type="scientific">Sphingomonas guangdongensis</name>
    <dbReference type="NCBI Taxonomy" id="1141890"/>
    <lineage>
        <taxon>Bacteria</taxon>
        <taxon>Pseudomonadati</taxon>
        <taxon>Pseudomonadota</taxon>
        <taxon>Alphaproteobacteria</taxon>
        <taxon>Sphingomonadales</taxon>
        <taxon>Sphingomonadaceae</taxon>
        <taxon>Sphingomonas</taxon>
    </lineage>
</organism>
<reference evidence="2 3" key="1">
    <citation type="submission" date="2017-07" db="EMBL/GenBank/DDBJ databases">
        <authorList>
            <person name="Sun Z.S."/>
            <person name="Albrecht U."/>
            <person name="Echele G."/>
            <person name="Lee C.C."/>
        </authorList>
    </citation>
    <scope>NUCLEOTIDE SEQUENCE [LARGE SCALE GENOMIC DNA]</scope>
    <source>
        <strain evidence="2 3">CGMCC 1.12672</strain>
    </source>
</reference>